<dbReference type="OrthoDB" id="978875at2"/>
<dbReference type="RefSeq" id="WP_044229331.1">
    <property type="nucleotide sequence ID" value="NZ_JRYR02000001.1"/>
</dbReference>
<sequence length="308" mass="35908">MKNTFYILILWASCSAFGQEKSIDNTSLFNEILSNPKTKIDRKTYPKSIIKEFYELKLNENDWTAFREYYPNKNIKEKGIFLNGDYFGIWKTYDKNGNLISEINYFLSKKIKGNDLGFEEIFDLCKSKADQIIQSHFGEQNNFKLNASRSYWYSDNNSGTWFEKRSEKPKEFLLRYSYNASDTLKFGVVELHFNSDLELIRDKAKGLLKAKPYEFKIDYFKAKEIATSKMYGITNHQNAFKESEYLNLIFDESDDCYKWIISKVSETKWKSYKNTNSGTITGIGKTLLINCSTGDIEESEFGGTIIVN</sequence>
<protein>
    <submittedName>
        <fullName evidence="1">Uncharacterized protein</fullName>
    </submittedName>
</protein>
<keyword evidence="2" id="KW-1185">Reference proteome</keyword>
<dbReference type="Proteomes" id="UP000179797">
    <property type="component" value="Unassembled WGS sequence"/>
</dbReference>
<comment type="caution">
    <text evidence="1">The sequence shown here is derived from an EMBL/GenBank/DDBJ whole genome shotgun (WGS) entry which is preliminary data.</text>
</comment>
<gene>
    <name evidence="1" type="ORF">NH26_03085</name>
</gene>
<proteinExistence type="predicted"/>
<dbReference type="STRING" id="915059.NH26_03085"/>
<dbReference type="AlphaFoldDB" id="A0A1S1YWM1"/>
<evidence type="ECO:0000313" key="1">
    <source>
        <dbReference type="EMBL" id="OHX65402.1"/>
    </source>
</evidence>
<reference evidence="1 2" key="1">
    <citation type="journal article" date="2012" name="Int. J. Syst. Evol. Microbiol.">
        <title>Flammeovirga pacifica sp. nov., isolated from deep-sea sediment.</title>
        <authorList>
            <person name="Xu H."/>
            <person name="Fu Y."/>
            <person name="Yang N."/>
            <person name="Ding Z."/>
            <person name="Lai Q."/>
            <person name="Zeng R."/>
        </authorList>
    </citation>
    <scope>NUCLEOTIDE SEQUENCE [LARGE SCALE GENOMIC DNA]</scope>
    <source>
        <strain evidence="2">DSM 24597 / LMG 26175 / WPAGA1</strain>
    </source>
</reference>
<dbReference type="EMBL" id="JRYR02000001">
    <property type="protein sequence ID" value="OHX65402.1"/>
    <property type="molecule type" value="Genomic_DNA"/>
</dbReference>
<evidence type="ECO:0000313" key="2">
    <source>
        <dbReference type="Proteomes" id="UP000179797"/>
    </source>
</evidence>
<dbReference type="SUPFAM" id="SSF82185">
    <property type="entry name" value="Histone H3 K4-specific methyltransferase SET7/9 N-terminal domain"/>
    <property type="match status" value="1"/>
</dbReference>
<accession>A0A1S1YWM1</accession>
<dbReference type="Gene3D" id="3.90.930.1">
    <property type="match status" value="1"/>
</dbReference>
<name>A0A1S1YWM1_FLAPC</name>
<organism evidence="1 2">
    <name type="scientific">Flammeovirga pacifica</name>
    <dbReference type="NCBI Taxonomy" id="915059"/>
    <lineage>
        <taxon>Bacteria</taxon>
        <taxon>Pseudomonadati</taxon>
        <taxon>Bacteroidota</taxon>
        <taxon>Cytophagia</taxon>
        <taxon>Cytophagales</taxon>
        <taxon>Flammeovirgaceae</taxon>
        <taxon>Flammeovirga</taxon>
    </lineage>
</organism>